<dbReference type="Proteomes" id="UP001228581">
    <property type="component" value="Unassembled WGS sequence"/>
</dbReference>
<dbReference type="InterPro" id="IPR038765">
    <property type="entry name" value="Papain-like_cys_pep_sf"/>
</dbReference>
<sequence length="683" mass="79261">MCLNLDRSSFYFILTLVLLIVNACQKAPEEKLKEVAEYAGENKKELLKVINHYQKPADSLKLKAAKFLIENMKGHASFAGDELKYVDVFSDSLHSMWKPENIIEIKSEDERENLIKNIVYTLNMGKRLEKLQVVEDIEIIKADYLIENIDLAFQAWQTYPWSKNVSFDDFCEYILPYKVYNEPLQSWRKEIMKEFAWIKDSIQYPVSLKQVTLLINKAVNNQMVYSPAMKNLPLAFSYSNLKKGRVGKCEHLMTYNTYILRAMGIPAMIDYVPLWGNNSSGHSWGAVKAENGVLFTFDALYPQPDSEQNSITNIIPEGILRNRKTPKIYRKNYSTHTTDEHPVRWLKINQIPAIFFDVNRIDVTSEYNVSITDFSFKPDSVIESEYTYLCVYNTNDWKIAAYGKRNTKGEYVFQNLGSDIVYLPVIYKNRSIIPISYPFLLLENNTIRRFKPDTNNCTILKINRKSFEDYELKIALTKMIGGIFQGATQRDFADSKAIFKIESKPVPKTNTYKITDQSYFRYLRFILPDQVCRVAQLQFYGIPRDSKGNTSSKEVLLTGNLISGEFKPGYEPKNIIDKNVLTYFVSTQEKGGFVGVDLGRNCFARITKIEFYPPNDGNSVEVGDLYELFYWDDGWKSLGKKNAVYEELVYNNGPENGLYRLKNLTKGYKERIFSYKKNIQIWW</sequence>
<protein>
    <submittedName>
        <fullName evidence="1">Discoidin domain-containing protein</fullName>
    </submittedName>
</protein>
<proteinExistence type="predicted"/>
<dbReference type="SUPFAM" id="SSF54001">
    <property type="entry name" value="Cysteine proteinases"/>
    <property type="match status" value="1"/>
</dbReference>
<organism evidence="1 2">
    <name type="scientific">Xanthocytophaga flava</name>
    <dbReference type="NCBI Taxonomy" id="3048013"/>
    <lineage>
        <taxon>Bacteria</taxon>
        <taxon>Pseudomonadati</taxon>
        <taxon>Bacteroidota</taxon>
        <taxon>Cytophagia</taxon>
        <taxon>Cytophagales</taxon>
        <taxon>Rhodocytophagaceae</taxon>
        <taxon>Xanthocytophaga</taxon>
    </lineage>
</organism>
<keyword evidence="2" id="KW-1185">Reference proteome</keyword>
<dbReference type="EMBL" id="JASJOT010000035">
    <property type="protein sequence ID" value="MDJ1497759.1"/>
    <property type="molecule type" value="Genomic_DNA"/>
</dbReference>
<dbReference type="PANTHER" id="PTHR35532">
    <property type="entry name" value="SIMILAR TO POLYHYDROXYALKANOATE DEPOLYMERASE"/>
    <property type="match status" value="1"/>
</dbReference>
<gene>
    <name evidence="1" type="ORF">QNI19_32765</name>
</gene>
<evidence type="ECO:0000313" key="1">
    <source>
        <dbReference type="EMBL" id="MDJ1497759.1"/>
    </source>
</evidence>
<dbReference type="PANTHER" id="PTHR35532:SF5">
    <property type="entry name" value="CARBOHYDRATE-BINDING DOMAIN-CONTAINING PROTEIN"/>
    <property type="match status" value="1"/>
</dbReference>
<evidence type="ECO:0000313" key="2">
    <source>
        <dbReference type="Proteomes" id="UP001228581"/>
    </source>
</evidence>
<dbReference type="RefSeq" id="WP_314003583.1">
    <property type="nucleotide sequence ID" value="NZ_JASJOT010000035.1"/>
</dbReference>
<name>A0ABT7CVG4_9BACT</name>
<comment type="caution">
    <text evidence="1">The sequence shown here is derived from an EMBL/GenBank/DDBJ whole genome shotgun (WGS) entry which is preliminary data.</text>
</comment>
<reference evidence="1 2" key="1">
    <citation type="submission" date="2023-05" db="EMBL/GenBank/DDBJ databases">
        <authorList>
            <person name="Zhang X."/>
        </authorList>
    </citation>
    <scope>NUCLEOTIDE SEQUENCE [LARGE SCALE GENOMIC DNA]</scope>
    <source>
        <strain evidence="1 2">DM2B3-1</strain>
    </source>
</reference>
<accession>A0ABT7CVG4</accession>
<dbReference type="Gene3D" id="2.60.120.260">
    <property type="entry name" value="Galactose-binding domain-like"/>
    <property type="match status" value="2"/>
</dbReference>